<dbReference type="AlphaFoldDB" id="A0A0V0GUL9"/>
<dbReference type="EMBL" id="GEDG01030560">
    <property type="protein sequence ID" value="JAP11860.1"/>
    <property type="molecule type" value="Transcribed_RNA"/>
</dbReference>
<sequence>MRVHVSFKKRIWHIAKREKELTQVGSENPHLGNQSALIVSSLQLNHLHTGFSNANIGSIQKLLGSYKPHVTLLSA</sequence>
<reference evidence="1" key="1">
    <citation type="submission" date="2015-12" db="EMBL/GenBank/DDBJ databases">
        <title>Gene expression during late stages of embryo sac development: a critical building block for successful pollen-pistil interactions.</title>
        <authorList>
            <person name="Liu Y."/>
            <person name="Joly V."/>
            <person name="Sabar M."/>
            <person name="Matton D.P."/>
        </authorList>
    </citation>
    <scope>NUCLEOTIDE SEQUENCE</scope>
</reference>
<name>A0A0V0GUL9_SOLCH</name>
<accession>A0A0V0GUL9</accession>
<organism evidence="1">
    <name type="scientific">Solanum chacoense</name>
    <name type="common">Chaco potato</name>
    <dbReference type="NCBI Taxonomy" id="4108"/>
    <lineage>
        <taxon>Eukaryota</taxon>
        <taxon>Viridiplantae</taxon>
        <taxon>Streptophyta</taxon>
        <taxon>Embryophyta</taxon>
        <taxon>Tracheophyta</taxon>
        <taxon>Spermatophyta</taxon>
        <taxon>Magnoliopsida</taxon>
        <taxon>eudicotyledons</taxon>
        <taxon>Gunneridae</taxon>
        <taxon>Pentapetalae</taxon>
        <taxon>asterids</taxon>
        <taxon>lamiids</taxon>
        <taxon>Solanales</taxon>
        <taxon>Solanaceae</taxon>
        <taxon>Solanoideae</taxon>
        <taxon>Solaneae</taxon>
        <taxon>Solanum</taxon>
    </lineage>
</organism>
<protein>
    <submittedName>
        <fullName evidence="1">Putative ovule protein</fullName>
    </submittedName>
</protein>
<evidence type="ECO:0000313" key="1">
    <source>
        <dbReference type="EMBL" id="JAP11860.1"/>
    </source>
</evidence>
<proteinExistence type="predicted"/>